<proteinExistence type="predicted"/>
<dbReference type="Proteomes" id="UP001151699">
    <property type="component" value="Chromosome B"/>
</dbReference>
<comment type="caution">
    <text evidence="1">The sequence shown here is derived from an EMBL/GenBank/DDBJ whole genome shotgun (WGS) entry which is preliminary data.</text>
</comment>
<protein>
    <submittedName>
        <fullName evidence="1">Uncharacterized protein</fullName>
    </submittedName>
</protein>
<evidence type="ECO:0000313" key="2">
    <source>
        <dbReference type="Proteomes" id="UP001151699"/>
    </source>
</evidence>
<reference evidence="1" key="1">
    <citation type="submission" date="2022-07" db="EMBL/GenBank/DDBJ databases">
        <authorList>
            <person name="Trinca V."/>
            <person name="Uliana J.V.C."/>
            <person name="Torres T.T."/>
            <person name="Ward R.J."/>
            <person name="Monesi N."/>
        </authorList>
    </citation>
    <scope>NUCLEOTIDE SEQUENCE</scope>
    <source>
        <strain evidence="1">HSMRA1968</strain>
        <tissue evidence="1">Whole embryos</tissue>
    </source>
</reference>
<gene>
    <name evidence="1" type="ORF">Bhyg_06612</name>
</gene>
<dbReference type="AlphaFoldDB" id="A0A9Q0N277"/>
<keyword evidence="2" id="KW-1185">Reference proteome</keyword>
<evidence type="ECO:0000313" key="1">
    <source>
        <dbReference type="EMBL" id="KAJ6641672.1"/>
    </source>
</evidence>
<dbReference type="EMBL" id="WJQU01000002">
    <property type="protein sequence ID" value="KAJ6641672.1"/>
    <property type="molecule type" value="Genomic_DNA"/>
</dbReference>
<organism evidence="1 2">
    <name type="scientific">Pseudolycoriella hygida</name>
    <dbReference type="NCBI Taxonomy" id="35572"/>
    <lineage>
        <taxon>Eukaryota</taxon>
        <taxon>Metazoa</taxon>
        <taxon>Ecdysozoa</taxon>
        <taxon>Arthropoda</taxon>
        <taxon>Hexapoda</taxon>
        <taxon>Insecta</taxon>
        <taxon>Pterygota</taxon>
        <taxon>Neoptera</taxon>
        <taxon>Endopterygota</taxon>
        <taxon>Diptera</taxon>
        <taxon>Nematocera</taxon>
        <taxon>Sciaroidea</taxon>
        <taxon>Sciaridae</taxon>
        <taxon>Pseudolycoriella</taxon>
    </lineage>
</organism>
<name>A0A9Q0N277_9DIPT</name>
<sequence length="37" mass="4109">MVLVGGNQCCIHKLTQTFFYNTLLSLTNALGVTYNET</sequence>
<accession>A0A9Q0N277</accession>